<keyword evidence="8" id="KW-0234">DNA repair</keyword>
<evidence type="ECO:0000256" key="5">
    <source>
        <dbReference type="ARBA" id="ARBA00022763"/>
    </source>
</evidence>
<evidence type="ECO:0000256" key="3">
    <source>
        <dbReference type="ARBA" id="ARBA00022722"/>
    </source>
</evidence>
<organism evidence="11 12">
    <name type="scientific">Encephalitozoon romaleae (strain SJ-2008)</name>
    <name type="common">Microsporidian parasite</name>
    <dbReference type="NCBI Taxonomy" id="1178016"/>
    <lineage>
        <taxon>Eukaryota</taxon>
        <taxon>Fungi</taxon>
        <taxon>Fungi incertae sedis</taxon>
        <taxon>Microsporidia</taxon>
        <taxon>Unikaryonidae</taxon>
        <taxon>Encephalitozoon</taxon>
    </lineage>
</organism>
<sequence length="768" mass="88453">MTGCESFVSSSHWPVSIGLGLENISLFSVPSPNPKMLLEYEEEALRECRGQSCLLVMGGGLNIQGIIRETIKQYLCRNSLVLLVNFSNEDESLLLKMESPFLQDVRSLHRTKRRERYLRGGVFFASNRVFLADMIDGTIDVEKVDSILVNNVESITETSSEAFIAHLFRSRNKLGVIKGFSESPVPLSLGFSPLDRKMKSLKLVKAIFFPRFHFLVEKSLKRDTDVVEIKFKMSERRSQLQVVLLEIISNLLRMVFKGSVREEVDAETIIFGSVRKIFKQMNITNNRIMEDLYDIRGLVFLLFSCDPGTFYEYTKEIVKKQMELGKDSTWINLPISHVLVDEAREYFWEAIEKTEYLVEGERKEKKARADKDELEYLAGLCNARLRAFYALNPKIKKLVEILEEVGKTLCIVLVSNRVVRNMVSRTLVVFGLASEEYPEKQDGPIKIMTHYEFKYYEKNYENVIFVESGQGSVRKIERYGTMHSVKVFFLMHSESLEEQRYLSEIRREKASFEKLIEEKTRLPLRLDDVEEVIDLEENEPLDNAYGVVIDSRELRAELPFFLFKAGNKICVSTLAIGDYLISPTICIERKSIPDFTSSLGTGRLYLQASMMCHRYPSPILLLEFDGRPCLSDHYRYDQDTFKNSIAAKLALLLFNFGTLRIIWSESRLFSAKVIRDLQKKEEVPSISEGSKMDPVLREILLSIPGITQFNILKVRRYFKNLKDLVFCTMERLELVLGKENSTLIHSFFRQETGKGNKTNEEVGEGIDG</sequence>
<evidence type="ECO:0000259" key="10">
    <source>
        <dbReference type="SMART" id="SM00891"/>
    </source>
</evidence>
<dbReference type="GO" id="GO:0003684">
    <property type="term" value="F:damaged DNA binding"/>
    <property type="evidence" value="ECO:0007669"/>
    <property type="project" value="TreeGrafter"/>
</dbReference>
<keyword evidence="6" id="KW-0378">Hydrolase</keyword>
<dbReference type="GO" id="GO:0003697">
    <property type="term" value="F:single-stranded DNA binding"/>
    <property type="evidence" value="ECO:0007669"/>
    <property type="project" value="TreeGrafter"/>
</dbReference>
<keyword evidence="5" id="KW-0227">DNA damage</keyword>
<reference evidence="11 12" key="1">
    <citation type="journal article" date="2012" name="Proc. Natl. Acad. Sci. U.S.A.">
        <title>Gain and loss of multiple functionally related, horizontally transferred genes in the reduced genomes of two microsporidian parasites.</title>
        <authorList>
            <person name="Pombert J.-F."/>
            <person name="Selman M."/>
            <person name="Burki F."/>
            <person name="Bardell F.T."/>
            <person name="Farinelli L."/>
            <person name="Solter L.F."/>
            <person name="Whitman D.W."/>
            <person name="Weiss L.M."/>
            <person name="Corradi N."/>
            <person name="Keeling P.J."/>
        </authorList>
    </citation>
    <scope>NUCLEOTIDE SEQUENCE [LARGE SCALE GENOMIC DNA]</scope>
    <source>
        <strain evidence="11 12">SJ-2008</strain>
    </source>
</reference>
<evidence type="ECO:0000313" key="12">
    <source>
        <dbReference type="Proteomes" id="UP000010094"/>
    </source>
</evidence>
<dbReference type="PANTHER" id="PTHR10150">
    <property type="entry name" value="DNA REPAIR ENDONUCLEASE XPF"/>
    <property type="match status" value="1"/>
</dbReference>
<dbReference type="AlphaFoldDB" id="I6ZUU0"/>
<evidence type="ECO:0000256" key="9">
    <source>
        <dbReference type="ARBA" id="ARBA00023242"/>
    </source>
</evidence>
<evidence type="ECO:0000256" key="8">
    <source>
        <dbReference type="ARBA" id="ARBA00023204"/>
    </source>
</evidence>
<dbReference type="Gene3D" id="3.40.50.10130">
    <property type="match status" value="1"/>
</dbReference>
<gene>
    <name evidence="11" type="ordered locus">EROM_080720</name>
</gene>
<evidence type="ECO:0000256" key="4">
    <source>
        <dbReference type="ARBA" id="ARBA00022759"/>
    </source>
</evidence>
<dbReference type="Pfam" id="PF02732">
    <property type="entry name" value="ERCC4"/>
    <property type="match status" value="1"/>
</dbReference>
<dbReference type="GO" id="GO:0000724">
    <property type="term" value="P:double-strand break repair via homologous recombination"/>
    <property type="evidence" value="ECO:0007669"/>
    <property type="project" value="TreeGrafter"/>
</dbReference>
<dbReference type="SMART" id="SM00891">
    <property type="entry name" value="ERCC4"/>
    <property type="match status" value="1"/>
</dbReference>
<dbReference type="InterPro" id="IPR047520">
    <property type="entry name" value="XPF_nuclease"/>
</dbReference>
<feature type="domain" description="ERCC4" evidence="10">
    <location>
        <begin position="546"/>
        <end position="626"/>
    </location>
</feature>
<keyword evidence="9" id="KW-0539">Nucleus</keyword>
<evidence type="ECO:0000313" key="11">
    <source>
        <dbReference type="EMBL" id="AFN83491.1"/>
    </source>
</evidence>
<comment type="subcellular location">
    <subcellularLocation>
        <location evidence="1">Nucleus</location>
    </subcellularLocation>
</comment>
<dbReference type="GO" id="GO:0000712">
    <property type="term" value="P:resolution of meiotic recombination intermediates"/>
    <property type="evidence" value="ECO:0007669"/>
    <property type="project" value="TreeGrafter"/>
</dbReference>
<keyword evidence="7" id="KW-0238">DNA-binding</keyword>
<dbReference type="SUPFAM" id="SSF47781">
    <property type="entry name" value="RuvA domain 2-like"/>
    <property type="match status" value="1"/>
</dbReference>
<dbReference type="OrthoDB" id="361020at2759"/>
<dbReference type="Gene3D" id="1.10.150.20">
    <property type="entry name" value="5' to 3' exonuclease, C-terminal subdomain"/>
    <property type="match status" value="1"/>
</dbReference>
<evidence type="ECO:0000256" key="1">
    <source>
        <dbReference type="ARBA" id="ARBA00004123"/>
    </source>
</evidence>
<dbReference type="VEuPathDB" id="MicrosporidiaDB:EROM_080720"/>
<accession>I6ZUU0</accession>
<proteinExistence type="inferred from homology"/>
<keyword evidence="4" id="KW-0255">Endonuclease</keyword>
<evidence type="ECO:0000256" key="7">
    <source>
        <dbReference type="ARBA" id="ARBA00023125"/>
    </source>
</evidence>
<keyword evidence="3" id="KW-0540">Nuclease</keyword>
<dbReference type="Proteomes" id="UP000010094">
    <property type="component" value="Chromosome VIII"/>
</dbReference>
<dbReference type="RefSeq" id="XP_009264988.1">
    <property type="nucleotide sequence ID" value="XM_009266713.1"/>
</dbReference>
<keyword evidence="12" id="KW-1185">Reference proteome</keyword>
<dbReference type="InterPro" id="IPR006166">
    <property type="entry name" value="ERCC4_domain"/>
</dbReference>
<dbReference type="GO" id="GO:1901255">
    <property type="term" value="P:nucleotide-excision repair involved in interstrand cross-link repair"/>
    <property type="evidence" value="ECO:0007669"/>
    <property type="project" value="TreeGrafter"/>
</dbReference>
<comment type="similarity">
    <text evidence="2">Belongs to the XPF family.</text>
</comment>
<dbReference type="EMBL" id="CP003525">
    <property type="protein sequence ID" value="AFN83491.1"/>
    <property type="molecule type" value="Genomic_DNA"/>
</dbReference>
<dbReference type="FunFam" id="3.40.50.10130:FF:000002">
    <property type="entry name" value="DNA repair endonuclease XPF"/>
    <property type="match status" value="1"/>
</dbReference>
<dbReference type="GO" id="GO:0000110">
    <property type="term" value="C:nucleotide-excision repair factor 1 complex"/>
    <property type="evidence" value="ECO:0007669"/>
    <property type="project" value="TreeGrafter"/>
</dbReference>
<dbReference type="InterPro" id="IPR010994">
    <property type="entry name" value="RuvA_2-like"/>
</dbReference>
<dbReference type="GeneID" id="20521808"/>
<dbReference type="CDD" id="cd20078">
    <property type="entry name" value="XPF_nuclease_XPF_euk"/>
    <property type="match status" value="1"/>
</dbReference>
<dbReference type="KEGG" id="ero:EROM_080720"/>
<dbReference type="InterPro" id="IPR011335">
    <property type="entry name" value="Restrct_endonuc-II-like"/>
</dbReference>
<name>I6ZUU0_ENCRO</name>
<evidence type="ECO:0000256" key="2">
    <source>
        <dbReference type="ARBA" id="ARBA00010015"/>
    </source>
</evidence>
<dbReference type="PANTHER" id="PTHR10150:SF0">
    <property type="entry name" value="DNA REPAIR ENDONUCLEASE XPF"/>
    <property type="match status" value="1"/>
</dbReference>
<dbReference type="SUPFAM" id="SSF52980">
    <property type="entry name" value="Restriction endonuclease-like"/>
    <property type="match status" value="1"/>
</dbReference>
<dbReference type="HOGENOM" id="CLU_002265_2_0_1"/>
<dbReference type="GO" id="GO:0000014">
    <property type="term" value="F:single-stranded DNA endodeoxyribonuclease activity"/>
    <property type="evidence" value="ECO:0007669"/>
    <property type="project" value="TreeGrafter"/>
</dbReference>
<evidence type="ECO:0000256" key="6">
    <source>
        <dbReference type="ARBA" id="ARBA00022801"/>
    </source>
</evidence>
<protein>
    <submittedName>
        <fullName evidence="11">Rad1-like DNA repair protein</fullName>
    </submittedName>
</protein>